<dbReference type="Gene3D" id="1.10.10.60">
    <property type="entry name" value="Homeodomain-like"/>
    <property type="match status" value="1"/>
</dbReference>
<dbReference type="SUPFAM" id="SSF48498">
    <property type="entry name" value="Tetracyclin repressor-like, C-terminal domain"/>
    <property type="match status" value="1"/>
</dbReference>
<dbReference type="OrthoDB" id="4540879at2"/>
<dbReference type="InterPro" id="IPR009057">
    <property type="entry name" value="Homeodomain-like_sf"/>
</dbReference>
<keyword evidence="3" id="KW-0804">Transcription</keyword>
<dbReference type="PROSITE" id="PS50977">
    <property type="entry name" value="HTH_TETR_2"/>
    <property type="match status" value="1"/>
</dbReference>
<evidence type="ECO:0000313" key="6">
    <source>
        <dbReference type="EMBL" id="SEC59565.1"/>
    </source>
</evidence>
<evidence type="ECO:0000256" key="4">
    <source>
        <dbReference type="PROSITE-ProRule" id="PRU00335"/>
    </source>
</evidence>
<dbReference type="RefSeq" id="WP_073366518.1">
    <property type="nucleotide sequence ID" value="NZ_FNTL01000004.1"/>
</dbReference>
<feature type="DNA-binding region" description="H-T-H motif" evidence="4">
    <location>
        <begin position="27"/>
        <end position="46"/>
    </location>
</feature>
<dbReference type="InterPro" id="IPR036271">
    <property type="entry name" value="Tet_transcr_reg_TetR-rel_C_sf"/>
</dbReference>
<dbReference type="EMBL" id="FNTL01000004">
    <property type="protein sequence ID" value="SEC59565.1"/>
    <property type="molecule type" value="Genomic_DNA"/>
</dbReference>
<protein>
    <submittedName>
        <fullName evidence="6">Regulatory protein, tetR family</fullName>
    </submittedName>
</protein>
<sequence>MKKSLTRDRIAQAGIAIADAEGIGAVSMRRVAAALAVSTMASYRHVKDRDDLVVAMVDAITGQTQMPTGPEATWREMTRTMALADWHAFAQHPWLIEVWSTTRRRMDMASLDQLELVLESLERAGMDRTAGSTVIFGVAGLTLGMAALMIEDPAIEVASGMELGEWRRQVGSDLGDRLRETHGRATRFMSDLHEHAGYATFVEVLESFLDGVAARHGAALKA</sequence>
<evidence type="ECO:0000256" key="2">
    <source>
        <dbReference type="ARBA" id="ARBA00023125"/>
    </source>
</evidence>
<dbReference type="AlphaFoldDB" id="A0A1H4TSU5"/>
<dbReference type="GO" id="GO:0003700">
    <property type="term" value="F:DNA-binding transcription factor activity"/>
    <property type="evidence" value="ECO:0007669"/>
    <property type="project" value="TreeGrafter"/>
</dbReference>
<organism evidence="6 7">
    <name type="scientific">Rhodococcus jostii</name>
    <dbReference type="NCBI Taxonomy" id="132919"/>
    <lineage>
        <taxon>Bacteria</taxon>
        <taxon>Bacillati</taxon>
        <taxon>Actinomycetota</taxon>
        <taxon>Actinomycetes</taxon>
        <taxon>Mycobacteriales</taxon>
        <taxon>Nocardiaceae</taxon>
        <taxon>Rhodococcus</taxon>
    </lineage>
</organism>
<dbReference type="InterPro" id="IPR050109">
    <property type="entry name" value="HTH-type_TetR-like_transc_reg"/>
</dbReference>
<evidence type="ECO:0000256" key="3">
    <source>
        <dbReference type="ARBA" id="ARBA00023163"/>
    </source>
</evidence>
<evidence type="ECO:0000259" key="5">
    <source>
        <dbReference type="PROSITE" id="PS50977"/>
    </source>
</evidence>
<evidence type="ECO:0000256" key="1">
    <source>
        <dbReference type="ARBA" id="ARBA00023015"/>
    </source>
</evidence>
<dbReference type="Pfam" id="PF02909">
    <property type="entry name" value="TetR_C_1"/>
    <property type="match status" value="1"/>
</dbReference>
<gene>
    <name evidence="6" type="ORF">SAMN04490220_2059</name>
</gene>
<dbReference type="PANTHER" id="PTHR30055:SF151">
    <property type="entry name" value="TRANSCRIPTIONAL REGULATORY PROTEIN"/>
    <property type="match status" value="1"/>
</dbReference>
<name>A0A1H4TSU5_RHOJO</name>
<dbReference type="InterPro" id="IPR001647">
    <property type="entry name" value="HTH_TetR"/>
</dbReference>
<keyword evidence="2 4" id="KW-0238">DNA-binding</keyword>
<keyword evidence="1" id="KW-0805">Transcription regulation</keyword>
<reference evidence="7" key="1">
    <citation type="submission" date="2016-10" db="EMBL/GenBank/DDBJ databases">
        <authorList>
            <person name="Varghese N."/>
        </authorList>
    </citation>
    <scope>NUCLEOTIDE SEQUENCE [LARGE SCALE GENOMIC DNA]</scope>
    <source>
        <strain evidence="7">DSM 44719</strain>
    </source>
</reference>
<dbReference type="GO" id="GO:0045892">
    <property type="term" value="P:negative regulation of DNA-templated transcription"/>
    <property type="evidence" value="ECO:0007669"/>
    <property type="project" value="InterPro"/>
</dbReference>
<proteinExistence type="predicted"/>
<accession>A0A1H4TSU5</accession>
<dbReference type="InterPro" id="IPR004111">
    <property type="entry name" value="Repressor_TetR_C"/>
</dbReference>
<dbReference type="GO" id="GO:0000976">
    <property type="term" value="F:transcription cis-regulatory region binding"/>
    <property type="evidence" value="ECO:0007669"/>
    <property type="project" value="TreeGrafter"/>
</dbReference>
<evidence type="ECO:0000313" key="7">
    <source>
        <dbReference type="Proteomes" id="UP000183407"/>
    </source>
</evidence>
<dbReference type="Gene3D" id="1.10.357.10">
    <property type="entry name" value="Tetracycline Repressor, domain 2"/>
    <property type="match status" value="1"/>
</dbReference>
<dbReference type="SUPFAM" id="SSF46689">
    <property type="entry name" value="Homeodomain-like"/>
    <property type="match status" value="1"/>
</dbReference>
<dbReference type="PANTHER" id="PTHR30055">
    <property type="entry name" value="HTH-TYPE TRANSCRIPTIONAL REGULATOR RUTR"/>
    <property type="match status" value="1"/>
</dbReference>
<feature type="domain" description="HTH tetR-type" evidence="5">
    <location>
        <begin position="4"/>
        <end position="64"/>
    </location>
</feature>
<dbReference type="Proteomes" id="UP000183407">
    <property type="component" value="Unassembled WGS sequence"/>
</dbReference>